<dbReference type="AlphaFoldDB" id="A0A816IJ93"/>
<dbReference type="PANTHER" id="PTHR32018:SF34">
    <property type="entry name" value="RHAMNOGALACTURONAN ENDOLYASE"/>
    <property type="match status" value="1"/>
</dbReference>
<evidence type="ECO:0000259" key="3">
    <source>
        <dbReference type="Pfam" id="PF14686"/>
    </source>
</evidence>
<dbReference type="CDD" id="cd10316">
    <property type="entry name" value="RGL4_M"/>
    <property type="match status" value="1"/>
</dbReference>
<name>A0A816IJ93_BRANA</name>
<protein>
    <submittedName>
        <fullName evidence="4">(rape) hypothetical protein</fullName>
    </submittedName>
</protein>
<accession>A0A816IJ93</accession>
<dbReference type="GO" id="GO:0030246">
    <property type="term" value="F:carbohydrate binding"/>
    <property type="evidence" value="ECO:0007669"/>
    <property type="project" value="InterPro"/>
</dbReference>
<evidence type="ECO:0000313" key="4">
    <source>
        <dbReference type="EMBL" id="CAF1710190.1"/>
    </source>
</evidence>
<dbReference type="Pfam" id="PF14686">
    <property type="entry name" value="fn3_3"/>
    <property type="match status" value="1"/>
</dbReference>
<dbReference type="SUPFAM" id="SSF49785">
    <property type="entry name" value="Galactose-binding domain-like"/>
    <property type="match status" value="1"/>
</dbReference>
<evidence type="ECO:0000259" key="2">
    <source>
        <dbReference type="Pfam" id="PF14683"/>
    </source>
</evidence>
<dbReference type="InterPro" id="IPR008979">
    <property type="entry name" value="Galactose-bd-like_sf"/>
</dbReference>
<gene>
    <name evidence="4" type="ORF">DARMORV10_C03P78830.1</name>
</gene>
<dbReference type="EMBL" id="HG994367">
    <property type="protein sequence ID" value="CAF1710190.1"/>
    <property type="molecule type" value="Genomic_DNA"/>
</dbReference>
<dbReference type="SUPFAM" id="SSF49452">
    <property type="entry name" value="Starch-binding domain-like"/>
    <property type="match status" value="1"/>
</dbReference>
<proteinExistence type="predicted"/>
<dbReference type="InterPro" id="IPR029413">
    <property type="entry name" value="RG-lyase_II"/>
</dbReference>
<dbReference type="PANTHER" id="PTHR32018">
    <property type="entry name" value="RHAMNOGALACTURONATE LYASE FAMILY PROTEIN"/>
    <property type="match status" value="1"/>
</dbReference>
<dbReference type="InterPro" id="IPR029411">
    <property type="entry name" value="RG-lyase_III"/>
</dbReference>
<keyword evidence="1" id="KW-0732">Signal</keyword>
<sequence>MGMFTIANVRPGTYNLFAWAAGHIGDYKYEREIIITPGKAINVGSLVYEPPRSGPTLWEIGVPDRTALEFNIPDPDPALVTKLYANHPNAPEDRFRQYGLWDRYKVLYPREDVTFTVGVSDYKKIGSLHISTGELEKRNFKQRHGKLFLT</sequence>
<dbReference type="InterPro" id="IPR013784">
    <property type="entry name" value="Carb-bd-like_fold"/>
</dbReference>
<dbReference type="InterPro" id="IPR051850">
    <property type="entry name" value="Polysacch_Lyase_4"/>
</dbReference>
<organism evidence="4">
    <name type="scientific">Brassica napus</name>
    <name type="common">Rape</name>
    <dbReference type="NCBI Taxonomy" id="3708"/>
    <lineage>
        <taxon>Eukaryota</taxon>
        <taxon>Viridiplantae</taxon>
        <taxon>Streptophyta</taxon>
        <taxon>Embryophyta</taxon>
        <taxon>Tracheophyta</taxon>
        <taxon>Spermatophyta</taxon>
        <taxon>Magnoliopsida</taxon>
        <taxon>eudicotyledons</taxon>
        <taxon>Gunneridae</taxon>
        <taxon>Pentapetalae</taxon>
        <taxon>rosids</taxon>
        <taxon>malvids</taxon>
        <taxon>Brassicales</taxon>
        <taxon>Brassicaceae</taxon>
        <taxon>Brassiceae</taxon>
        <taxon>Brassica</taxon>
    </lineage>
</organism>
<dbReference type="Proteomes" id="UP001295469">
    <property type="component" value="Chromosome C03"/>
</dbReference>
<dbReference type="Pfam" id="PF14683">
    <property type="entry name" value="CBM-like"/>
    <property type="match status" value="1"/>
</dbReference>
<feature type="domain" description="Rhamnogalacturonan lyase" evidence="3">
    <location>
        <begin position="2"/>
        <end position="42"/>
    </location>
</feature>
<feature type="domain" description="Rhamnogalacturonan lyase" evidence="2">
    <location>
        <begin position="56"/>
        <end position="124"/>
    </location>
</feature>
<evidence type="ECO:0000256" key="1">
    <source>
        <dbReference type="ARBA" id="ARBA00022729"/>
    </source>
</evidence>
<reference evidence="4" key="1">
    <citation type="submission" date="2021-01" db="EMBL/GenBank/DDBJ databases">
        <authorList>
            <consortium name="Genoscope - CEA"/>
            <person name="William W."/>
        </authorList>
    </citation>
    <scope>NUCLEOTIDE SEQUENCE</scope>
</reference>